<protein>
    <submittedName>
        <fullName evidence="1">DUF465 domain-containing protein</fullName>
    </submittedName>
</protein>
<comment type="caution">
    <text evidence="1">The sequence shown here is derived from an EMBL/GenBank/DDBJ whole genome shotgun (WGS) entry which is preliminary data.</text>
</comment>
<dbReference type="Gene3D" id="6.10.280.50">
    <property type="match status" value="1"/>
</dbReference>
<reference evidence="1 2" key="1">
    <citation type="submission" date="2019-02" db="EMBL/GenBank/DDBJ databases">
        <title>Marinobacter halodurans sp. nov., a marine bacterium isolated from sea tidal flat.</title>
        <authorList>
            <person name="Yoo Y."/>
            <person name="Lee D.W."/>
            <person name="Kim B.S."/>
            <person name="Kim J.-J."/>
        </authorList>
    </citation>
    <scope>NUCLEOTIDE SEQUENCE [LARGE SCALE GENOMIC DNA]</scope>
    <source>
        <strain evidence="1 2">YJ-S3-2</strain>
    </source>
</reference>
<dbReference type="Proteomes" id="UP000313645">
    <property type="component" value="Unassembled WGS sequence"/>
</dbReference>
<dbReference type="InterPro" id="IPR007420">
    <property type="entry name" value="DUF465"/>
</dbReference>
<gene>
    <name evidence="1" type="ORF">EZI54_10145</name>
</gene>
<dbReference type="InterPro" id="IPR038444">
    <property type="entry name" value="DUF465_sf"/>
</dbReference>
<keyword evidence="2" id="KW-1185">Reference proteome</keyword>
<organism evidence="1 2">
    <name type="scientific">Marinobacter halodurans</name>
    <dbReference type="NCBI Taxonomy" id="2528979"/>
    <lineage>
        <taxon>Bacteria</taxon>
        <taxon>Pseudomonadati</taxon>
        <taxon>Pseudomonadota</taxon>
        <taxon>Gammaproteobacteria</taxon>
        <taxon>Pseudomonadales</taxon>
        <taxon>Marinobacteraceae</taxon>
        <taxon>Marinobacter</taxon>
    </lineage>
</organism>
<dbReference type="Pfam" id="PF04325">
    <property type="entry name" value="DUF465"/>
    <property type="match status" value="1"/>
</dbReference>
<evidence type="ECO:0000313" key="1">
    <source>
        <dbReference type="EMBL" id="TBW55999.1"/>
    </source>
</evidence>
<name>A0ABY1ZKR1_9GAMM</name>
<evidence type="ECO:0000313" key="2">
    <source>
        <dbReference type="Proteomes" id="UP000313645"/>
    </source>
</evidence>
<accession>A0ABY1ZKR1</accession>
<sequence length="81" mass="9607">MSISDHALHEDFPEFRELIRELRKSDVKFKEMSDHYDKLDKSIRGLEYREVPTDDAHFNQLKLERAQLKDSLYTTLSKHGG</sequence>
<dbReference type="EMBL" id="SJDL01000013">
    <property type="protein sequence ID" value="TBW55999.1"/>
    <property type="molecule type" value="Genomic_DNA"/>
</dbReference>
<proteinExistence type="predicted"/>
<dbReference type="RefSeq" id="WP_131481594.1">
    <property type="nucleotide sequence ID" value="NZ_SJDL01000013.1"/>
</dbReference>